<keyword evidence="2" id="KW-0539">Nucleus</keyword>
<organism evidence="5 6">
    <name type="scientific">Acorus calamus</name>
    <name type="common">Sweet flag</name>
    <dbReference type="NCBI Taxonomy" id="4465"/>
    <lineage>
        <taxon>Eukaryota</taxon>
        <taxon>Viridiplantae</taxon>
        <taxon>Streptophyta</taxon>
        <taxon>Embryophyta</taxon>
        <taxon>Tracheophyta</taxon>
        <taxon>Spermatophyta</taxon>
        <taxon>Magnoliopsida</taxon>
        <taxon>Liliopsida</taxon>
        <taxon>Acoraceae</taxon>
        <taxon>Acorus</taxon>
    </lineage>
</organism>
<reference evidence="5" key="1">
    <citation type="journal article" date="2023" name="Nat. Commun.">
        <title>Diploid and tetraploid genomes of Acorus and the evolution of monocots.</title>
        <authorList>
            <person name="Ma L."/>
            <person name="Liu K.W."/>
            <person name="Li Z."/>
            <person name="Hsiao Y.Y."/>
            <person name="Qi Y."/>
            <person name="Fu T."/>
            <person name="Tang G.D."/>
            <person name="Zhang D."/>
            <person name="Sun W.H."/>
            <person name="Liu D.K."/>
            <person name="Li Y."/>
            <person name="Chen G.Z."/>
            <person name="Liu X.D."/>
            <person name="Liao X.Y."/>
            <person name="Jiang Y.T."/>
            <person name="Yu X."/>
            <person name="Hao Y."/>
            <person name="Huang J."/>
            <person name="Zhao X.W."/>
            <person name="Ke S."/>
            <person name="Chen Y.Y."/>
            <person name="Wu W.L."/>
            <person name="Hsu J.L."/>
            <person name="Lin Y.F."/>
            <person name="Huang M.D."/>
            <person name="Li C.Y."/>
            <person name="Huang L."/>
            <person name="Wang Z.W."/>
            <person name="Zhao X."/>
            <person name="Zhong W.Y."/>
            <person name="Peng D.H."/>
            <person name="Ahmad S."/>
            <person name="Lan S."/>
            <person name="Zhang J.S."/>
            <person name="Tsai W.C."/>
            <person name="Van de Peer Y."/>
            <person name="Liu Z.J."/>
        </authorList>
    </citation>
    <scope>NUCLEOTIDE SEQUENCE</scope>
    <source>
        <strain evidence="5">CP</strain>
    </source>
</reference>
<feature type="domain" description="ENT" evidence="4">
    <location>
        <begin position="345"/>
        <end position="397"/>
    </location>
</feature>
<keyword evidence="6" id="KW-1185">Reference proteome</keyword>
<protein>
    <recommendedName>
        <fullName evidence="7">ENT domain-containing protein</fullName>
    </recommendedName>
</protein>
<dbReference type="EMBL" id="JAUJYO010000007">
    <property type="protein sequence ID" value="KAK1312223.1"/>
    <property type="molecule type" value="Genomic_DNA"/>
</dbReference>
<dbReference type="SMART" id="SM01191">
    <property type="entry name" value="ENT"/>
    <property type="match status" value="1"/>
</dbReference>
<dbReference type="InterPro" id="IPR014002">
    <property type="entry name" value="Agenet_dom_plant"/>
</dbReference>
<feature type="domain" description="Agenet" evidence="3">
    <location>
        <begin position="1"/>
        <end position="67"/>
    </location>
</feature>
<evidence type="ECO:0000259" key="3">
    <source>
        <dbReference type="SMART" id="SM00743"/>
    </source>
</evidence>
<dbReference type="InterPro" id="IPR005491">
    <property type="entry name" value="ENT_dom"/>
</dbReference>
<dbReference type="Gene3D" id="1.10.1240.40">
    <property type="entry name" value="ENT domain"/>
    <property type="match status" value="1"/>
</dbReference>
<reference evidence="5" key="2">
    <citation type="submission" date="2023-06" db="EMBL/GenBank/DDBJ databases">
        <authorList>
            <person name="Ma L."/>
            <person name="Liu K.-W."/>
            <person name="Li Z."/>
            <person name="Hsiao Y.-Y."/>
            <person name="Qi Y."/>
            <person name="Fu T."/>
            <person name="Tang G."/>
            <person name="Zhang D."/>
            <person name="Sun W.-H."/>
            <person name="Liu D.-K."/>
            <person name="Li Y."/>
            <person name="Chen G.-Z."/>
            <person name="Liu X.-D."/>
            <person name="Liao X.-Y."/>
            <person name="Jiang Y.-T."/>
            <person name="Yu X."/>
            <person name="Hao Y."/>
            <person name="Huang J."/>
            <person name="Zhao X.-W."/>
            <person name="Ke S."/>
            <person name="Chen Y.-Y."/>
            <person name="Wu W.-L."/>
            <person name="Hsu J.-L."/>
            <person name="Lin Y.-F."/>
            <person name="Huang M.-D."/>
            <person name="Li C.-Y."/>
            <person name="Huang L."/>
            <person name="Wang Z.-W."/>
            <person name="Zhao X."/>
            <person name="Zhong W.-Y."/>
            <person name="Peng D.-H."/>
            <person name="Ahmad S."/>
            <person name="Lan S."/>
            <person name="Zhang J.-S."/>
            <person name="Tsai W.-C."/>
            <person name="Van De Peer Y."/>
            <person name="Liu Z.-J."/>
        </authorList>
    </citation>
    <scope>NUCLEOTIDE SEQUENCE</scope>
    <source>
        <strain evidence="5">CP</strain>
        <tissue evidence="5">Leaves</tissue>
    </source>
</reference>
<comment type="subcellular location">
    <subcellularLocation>
        <location evidence="1">Nucleus</location>
    </subcellularLocation>
</comment>
<dbReference type="InterPro" id="IPR008395">
    <property type="entry name" value="Agenet-like_dom"/>
</dbReference>
<evidence type="ECO:0000256" key="1">
    <source>
        <dbReference type="ARBA" id="ARBA00004123"/>
    </source>
</evidence>
<evidence type="ECO:0000259" key="4">
    <source>
        <dbReference type="SMART" id="SM01191"/>
    </source>
</evidence>
<proteinExistence type="predicted"/>
<comment type="caution">
    <text evidence="5">The sequence shown here is derived from an EMBL/GenBank/DDBJ whole genome shotgun (WGS) entry which is preliminary data.</text>
</comment>
<dbReference type="GO" id="GO:0005634">
    <property type="term" value="C:nucleus"/>
    <property type="evidence" value="ECO:0007669"/>
    <property type="project" value="UniProtKB-SubCell"/>
</dbReference>
<dbReference type="PANTHER" id="PTHR31917">
    <property type="entry name" value="AGENET DOMAIN-CONTAINING PROTEIN-RELATED"/>
    <property type="match status" value="1"/>
</dbReference>
<evidence type="ECO:0000313" key="5">
    <source>
        <dbReference type="EMBL" id="KAK1312223.1"/>
    </source>
</evidence>
<name>A0AAV9EES4_ACOCL</name>
<dbReference type="SUPFAM" id="SSF158639">
    <property type="entry name" value="ENT-like"/>
    <property type="match status" value="1"/>
</dbReference>
<dbReference type="SMART" id="SM00743">
    <property type="entry name" value="Agenet"/>
    <property type="match status" value="2"/>
</dbReference>
<sequence>MRFKKGSKVEVLNKSTVPSGSWRCAKIVSGNGHTYNVKYDLSPSNMSEVIMERVPRKAIRPLPPPVEGVVCWAPGDIVEVFEMSSWKLAEVSGVVSRNYCFVRLLGSVQEFKIHKSFIRVRQSWQDGRWVVIGKDSGNLNYGKLNKMQEECVSLKTSFHVPLSLEIAKRCPGDDYYPVEKSMPSSEEYLCRKKRRSPVEICKVNGKKQKVAKKDDRYAPHLSEHAHRFLEKVDAVSYPQKLLGENNVQTPLYNNTAGFSEMDVEKGNPNTESRFFHNNCIESRDAETESDACSVGSCSPSHNPYNFSRYPFVDYGIDRDSEFDDAESFCGREPRSKKSEFTKGDLGAEIHQLELHAYRRTMEALYASGPLSWDQETYVRKILDALLQIRKILDRICHRLQSFDDCIIHSLLAV</sequence>
<dbReference type="InterPro" id="IPR036142">
    <property type="entry name" value="ENT_dom-like_sf"/>
</dbReference>
<dbReference type="PANTHER" id="PTHR31917:SF5">
    <property type="entry name" value="OS02G0204500 PROTEIN"/>
    <property type="match status" value="1"/>
</dbReference>
<dbReference type="AlphaFoldDB" id="A0AAV9EES4"/>
<dbReference type="Proteomes" id="UP001180020">
    <property type="component" value="Unassembled WGS sequence"/>
</dbReference>
<accession>A0AAV9EES4</accession>
<evidence type="ECO:0000256" key="2">
    <source>
        <dbReference type="ARBA" id="ARBA00023242"/>
    </source>
</evidence>
<gene>
    <name evidence="5" type="ORF">QJS10_CPA07g00585</name>
</gene>
<dbReference type="Pfam" id="PF05641">
    <property type="entry name" value="Agenet"/>
    <property type="match status" value="1"/>
</dbReference>
<evidence type="ECO:0008006" key="7">
    <source>
        <dbReference type="Google" id="ProtNLM"/>
    </source>
</evidence>
<feature type="domain" description="Agenet" evidence="3">
    <location>
        <begin position="70"/>
        <end position="126"/>
    </location>
</feature>
<evidence type="ECO:0000313" key="6">
    <source>
        <dbReference type="Proteomes" id="UP001180020"/>
    </source>
</evidence>